<keyword evidence="2" id="KW-0472">Membrane</keyword>
<dbReference type="AlphaFoldDB" id="A0A0H4HYF1"/>
<feature type="compositionally biased region" description="Polar residues" evidence="1">
    <location>
        <begin position="311"/>
        <end position="328"/>
    </location>
</feature>
<dbReference type="STRING" id="330734.ABA45_04195"/>
<dbReference type="RefSeq" id="WP_048384442.1">
    <property type="nucleotide sequence ID" value="NZ_CP011494.1"/>
</dbReference>
<reference evidence="4 5" key="1">
    <citation type="submission" date="2015-05" db="EMBL/GenBank/DDBJ databases">
        <title>Complete genome of Marinobacter psychrophilus strain 20041T isolated from sea-ice of the Canadian Basin.</title>
        <authorList>
            <person name="Song L."/>
            <person name="Ren L."/>
            <person name="Yu Y."/>
            <person name="Wang X."/>
        </authorList>
    </citation>
    <scope>NUCLEOTIDE SEQUENCE [LARGE SCALE GENOMIC DNA]</scope>
    <source>
        <strain evidence="4 5">20041</strain>
    </source>
</reference>
<proteinExistence type="predicted"/>
<feature type="transmembrane region" description="Helical" evidence="2">
    <location>
        <begin position="35"/>
        <end position="53"/>
    </location>
</feature>
<protein>
    <submittedName>
        <fullName evidence="4">Diguanylate cyclase</fullName>
    </submittedName>
</protein>
<dbReference type="PATRIC" id="fig|330734.3.peg.897"/>
<dbReference type="EMBL" id="CP011494">
    <property type="protein sequence ID" value="AKO51721.1"/>
    <property type="molecule type" value="Genomic_DNA"/>
</dbReference>
<gene>
    <name evidence="4" type="ORF">ABA45_04195</name>
</gene>
<keyword evidence="2" id="KW-1133">Transmembrane helix</keyword>
<evidence type="ECO:0000313" key="5">
    <source>
        <dbReference type="Proteomes" id="UP000036406"/>
    </source>
</evidence>
<evidence type="ECO:0000313" key="4">
    <source>
        <dbReference type="EMBL" id="AKO51721.1"/>
    </source>
</evidence>
<feature type="transmembrane region" description="Helical" evidence="2">
    <location>
        <begin position="110"/>
        <end position="130"/>
    </location>
</feature>
<sequence>MATMANSVLLKHLAHGAFIGSAVMAALCVLASEPLLAACAATVGGIVVCSPTFHKRHGAAPWPALRAGFFIILMLLVATAAFTDRWFMSYWLYGLPLLAYVAVPRRGAWVAIVAVVAIAMFTVYQASGIAQRHQTIGAFFLTLLLSLVLVFLLEFKRRQLMPLRRTDELTNAASQQHLTSDLNKEIQRSEREGTTLSVIMLALKPSNDAEPAGADLRSILPQIGRYLHSHIRDFDAYYRVADLQFLIILPGITSPQASRQAQALQHGVQQLLNSHQLTTTLSTGTAGLNIGDDANSLQHSVTGVLRRAQQHAGNNSQPFNGPNQEPRT</sequence>
<feature type="transmembrane region" description="Helical" evidence="2">
    <location>
        <begin position="65"/>
        <end position="82"/>
    </location>
</feature>
<evidence type="ECO:0000259" key="3">
    <source>
        <dbReference type="PROSITE" id="PS50887"/>
    </source>
</evidence>
<feature type="region of interest" description="Disordered" evidence="1">
    <location>
        <begin position="306"/>
        <end position="328"/>
    </location>
</feature>
<dbReference type="InterPro" id="IPR029787">
    <property type="entry name" value="Nucleotide_cyclase"/>
</dbReference>
<accession>A0A0H4HYF1</accession>
<dbReference type="PROSITE" id="PS50887">
    <property type="entry name" value="GGDEF"/>
    <property type="match status" value="1"/>
</dbReference>
<dbReference type="Pfam" id="PF00990">
    <property type="entry name" value="GGDEF"/>
    <property type="match status" value="1"/>
</dbReference>
<organism evidence="4 5">
    <name type="scientific">Marinobacter psychrophilus</name>
    <dbReference type="NCBI Taxonomy" id="330734"/>
    <lineage>
        <taxon>Bacteria</taxon>
        <taxon>Pseudomonadati</taxon>
        <taxon>Pseudomonadota</taxon>
        <taxon>Gammaproteobacteria</taxon>
        <taxon>Pseudomonadales</taxon>
        <taxon>Marinobacteraceae</taxon>
        <taxon>Marinobacter</taxon>
    </lineage>
</organism>
<feature type="transmembrane region" description="Helical" evidence="2">
    <location>
        <begin position="136"/>
        <end position="155"/>
    </location>
</feature>
<dbReference type="Gene3D" id="3.30.70.270">
    <property type="match status" value="1"/>
</dbReference>
<dbReference type="SMART" id="SM00267">
    <property type="entry name" value="GGDEF"/>
    <property type="match status" value="1"/>
</dbReference>
<dbReference type="InterPro" id="IPR000160">
    <property type="entry name" value="GGDEF_dom"/>
</dbReference>
<feature type="domain" description="GGDEF" evidence="3">
    <location>
        <begin position="194"/>
        <end position="322"/>
    </location>
</feature>
<dbReference type="SUPFAM" id="SSF55073">
    <property type="entry name" value="Nucleotide cyclase"/>
    <property type="match status" value="1"/>
</dbReference>
<keyword evidence="2" id="KW-0812">Transmembrane</keyword>
<dbReference type="KEGG" id="mpq:ABA45_04195"/>
<keyword evidence="5" id="KW-1185">Reference proteome</keyword>
<dbReference type="Proteomes" id="UP000036406">
    <property type="component" value="Chromosome"/>
</dbReference>
<evidence type="ECO:0000256" key="1">
    <source>
        <dbReference type="SAM" id="MobiDB-lite"/>
    </source>
</evidence>
<name>A0A0H4HYF1_9GAMM</name>
<dbReference type="InterPro" id="IPR043128">
    <property type="entry name" value="Rev_trsase/Diguanyl_cyclase"/>
</dbReference>
<evidence type="ECO:0000256" key="2">
    <source>
        <dbReference type="SAM" id="Phobius"/>
    </source>
</evidence>